<evidence type="ECO:0000313" key="2">
    <source>
        <dbReference type="EMBL" id="KDQ60433.1"/>
    </source>
</evidence>
<sequence length="237" mass="24771">MDSSSWSTILVINPNSSKSVTEGLRAALKPLEEPFGQQLKINYLYCTGHPDAPPSIDDAVTSTLSAAACFPYIPYDQHEGFLVCCFSDHPLTHMLRQVTDKPVVGIFEAAISHALLVGKRFGIITTGVAWKVPLSDGVRSFMGGVSDRFVGVECTGLGVVELKTGSARKIEDAVKAASVRIAERGADVILLGCAGMAGMEATVMSGVAEAGLPPVKVVDGAKAGLILVSGLVKAAEL</sequence>
<dbReference type="AlphaFoldDB" id="A0A067Q056"/>
<dbReference type="InterPro" id="IPR052186">
    <property type="entry name" value="Hydantoin_racemase-like"/>
</dbReference>
<gene>
    <name evidence="2" type="ORF">JAAARDRAFT_126183</name>
</gene>
<organism evidence="2 3">
    <name type="scientific">Jaapia argillacea MUCL 33604</name>
    <dbReference type="NCBI Taxonomy" id="933084"/>
    <lineage>
        <taxon>Eukaryota</taxon>
        <taxon>Fungi</taxon>
        <taxon>Dikarya</taxon>
        <taxon>Basidiomycota</taxon>
        <taxon>Agaricomycotina</taxon>
        <taxon>Agaricomycetes</taxon>
        <taxon>Agaricomycetidae</taxon>
        <taxon>Jaapiales</taxon>
        <taxon>Jaapiaceae</taxon>
        <taxon>Jaapia</taxon>
    </lineage>
</organism>
<dbReference type="InterPro" id="IPR015942">
    <property type="entry name" value="Asp/Glu/hydantoin_racemase"/>
</dbReference>
<dbReference type="InterPro" id="IPR053714">
    <property type="entry name" value="Iso_Racemase_Enz_sf"/>
</dbReference>
<dbReference type="Pfam" id="PF01177">
    <property type="entry name" value="Asp_Glu_race"/>
    <property type="match status" value="1"/>
</dbReference>
<dbReference type="HOGENOM" id="CLU_053002_1_0_1"/>
<protein>
    <recommendedName>
        <fullName evidence="4">Asp/Glu/hydantoin racemase</fullName>
    </recommendedName>
</protein>
<dbReference type="OrthoDB" id="412018at2759"/>
<comment type="similarity">
    <text evidence="1">Belongs to the HyuE racemase family.</text>
</comment>
<keyword evidence="3" id="KW-1185">Reference proteome</keyword>
<accession>A0A067Q056</accession>
<proteinExistence type="inferred from homology"/>
<name>A0A067Q056_9AGAM</name>
<evidence type="ECO:0008006" key="4">
    <source>
        <dbReference type="Google" id="ProtNLM"/>
    </source>
</evidence>
<evidence type="ECO:0000313" key="3">
    <source>
        <dbReference type="Proteomes" id="UP000027265"/>
    </source>
</evidence>
<dbReference type="Proteomes" id="UP000027265">
    <property type="component" value="Unassembled WGS sequence"/>
</dbReference>
<dbReference type="PANTHER" id="PTHR28047:SF5">
    <property type="entry name" value="PROTEIN DCG1"/>
    <property type="match status" value="1"/>
</dbReference>
<dbReference type="Gene3D" id="3.40.50.12500">
    <property type="match status" value="1"/>
</dbReference>
<dbReference type="EMBL" id="KL197714">
    <property type="protein sequence ID" value="KDQ60433.1"/>
    <property type="molecule type" value="Genomic_DNA"/>
</dbReference>
<dbReference type="InParanoid" id="A0A067Q056"/>
<evidence type="ECO:0000256" key="1">
    <source>
        <dbReference type="ARBA" id="ARBA00038414"/>
    </source>
</evidence>
<dbReference type="FunCoup" id="A0A067Q056">
    <property type="interactions" value="5"/>
</dbReference>
<dbReference type="STRING" id="933084.A0A067Q056"/>
<dbReference type="GO" id="GO:0047661">
    <property type="term" value="F:amino-acid racemase activity"/>
    <property type="evidence" value="ECO:0007669"/>
    <property type="project" value="InterPro"/>
</dbReference>
<reference evidence="3" key="1">
    <citation type="journal article" date="2014" name="Proc. Natl. Acad. Sci. U.S.A.">
        <title>Extensive sampling of basidiomycete genomes demonstrates inadequacy of the white-rot/brown-rot paradigm for wood decay fungi.</title>
        <authorList>
            <person name="Riley R."/>
            <person name="Salamov A.A."/>
            <person name="Brown D.W."/>
            <person name="Nagy L.G."/>
            <person name="Floudas D."/>
            <person name="Held B.W."/>
            <person name="Levasseur A."/>
            <person name="Lombard V."/>
            <person name="Morin E."/>
            <person name="Otillar R."/>
            <person name="Lindquist E.A."/>
            <person name="Sun H."/>
            <person name="LaButti K.M."/>
            <person name="Schmutz J."/>
            <person name="Jabbour D."/>
            <person name="Luo H."/>
            <person name="Baker S.E."/>
            <person name="Pisabarro A.G."/>
            <person name="Walton J.D."/>
            <person name="Blanchette R.A."/>
            <person name="Henrissat B."/>
            <person name="Martin F."/>
            <person name="Cullen D."/>
            <person name="Hibbett D.S."/>
            <person name="Grigoriev I.V."/>
        </authorList>
    </citation>
    <scope>NUCLEOTIDE SEQUENCE [LARGE SCALE GENOMIC DNA]</scope>
    <source>
        <strain evidence="3">MUCL 33604</strain>
    </source>
</reference>
<dbReference type="PANTHER" id="PTHR28047">
    <property type="entry name" value="PROTEIN DCG1"/>
    <property type="match status" value="1"/>
</dbReference>